<dbReference type="PROSITE" id="PS50890">
    <property type="entry name" value="PUA"/>
    <property type="match status" value="1"/>
</dbReference>
<dbReference type="GO" id="GO:0005737">
    <property type="term" value="C:cytoplasm"/>
    <property type="evidence" value="ECO:0007669"/>
    <property type="project" value="UniProtKB-SubCell"/>
</dbReference>
<dbReference type="CDD" id="cd21153">
    <property type="entry name" value="PUA_RlmI"/>
    <property type="match status" value="1"/>
</dbReference>
<keyword evidence="3" id="KW-0698">rRNA processing</keyword>
<organism evidence="10 11">
    <name type="scientific">Alloalcanivorax marinus</name>
    <dbReference type="NCBI Taxonomy" id="1177169"/>
    <lineage>
        <taxon>Bacteria</taxon>
        <taxon>Pseudomonadati</taxon>
        <taxon>Pseudomonadota</taxon>
        <taxon>Gammaproteobacteria</taxon>
        <taxon>Oceanospirillales</taxon>
        <taxon>Alcanivoracaceae</taxon>
        <taxon>Alloalcanivorax</taxon>
    </lineage>
</organism>
<comment type="similarity">
    <text evidence="7">Belongs to the methyltransferase superfamily. RlmI family.</text>
</comment>
<dbReference type="PANTHER" id="PTHR42873:SF1">
    <property type="entry name" value="S-ADENOSYLMETHIONINE-DEPENDENT METHYLTRANSFERASE DOMAIN-CONTAINING PROTEIN"/>
    <property type="match status" value="1"/>
</dbReference>
<evidence type="ECO:0000256" key="6">
    <source>
        <dbReference type="ARBA" id="ARBA00022691"/>
    </source>
</evidence>
<dbReference type="InterPro" id="IPR019614">
    <property type="entry name" value="SAM-dep_methyl-trfase"/>
</dbReference>
<dbReference type="Gene3D" id="3.30.750.80">
    <property type="entry name" value="RNA methyltransferase domain (HRMD) like"/>
    <property type="match status" value="1"/>
</dbReference>
<dbReference type="GO" id="GO:0003723">
    <property type="term" value="F:RNA binding"/>
    <property type="evidence" value="ECO:0007669"/>
    <property type="project" value="InterPro"/>
</dbReference>
<dbReference type="Pfam" id="PF17785">
    <property type="entry name" value="PUA_3"/>
    <property type="match status" value="1"/>
</dbReference>
<evidence type="ECO:0000256" key="2">
    <source>
        <dbReference type="ARBA" id="ARBA00022490"/>
    </source>
</evidence>
<dbReference type="InterPro" id="IPR036974">
    <property type="entry name" value="PUA_sf"/>
</dbReference>
<dbReference type="SUPFAM" id="SSF53335">
    <property type="entry name" value="S-adenosyl-L-methionine-dependent methyltransferases"/>
    <property type="match status" value="1"/>
</dbReference>
<comment type="caution">
    <text evidence="10">The sequence shown here is derived from an EMBL/GenBank/DDBJ whole genome shotgun (WGS) entry which is preliminary data.</text>
</comment>
<dbReference type="CDD" id="cd02440">
    <property type="entry name" value="AdoMet_MTases"/>
    <property type="match status" value="1"/>
</dbReference>
<evidence type="ECO:0000313" key="11">
    <source>
        <dbReference type="Proteomes" id="UP001108027"/>
    </source>
</evidence>
<dbReference type="PANTHER" id="PTHR42873">
    <property type="entry name" value="RIBOSOMAL RNA LARGE SUBUNIT METHYLTRANSFERASE"/>
    <property type="match status" value="1"/>
</dbReference>
<keyword evidence="5" id="KW-0808">Transferase</keyword>
<keyword evidence="2" id="KW-0963">Cytoplasm</keyword>
<dbReference type="Pfam" id="PF10672">
    <property type="entry name" value="Methyltrans_SAM"/>
    <property type="match status" value="1"/>
</dbReference>
<evidence type="ECO:0000256" key="1">
    <source>
        <dbReference type="ARBA" id="ARBA00004496"/>
    </source>
</evidence>
<dbReference type="Proteomes" id="UP001108027">
    <property type="component" value="Unassembled WGS sequence"/>
</dbReference>
<evidence type="ECO:0000259" key="8">
    <source>
        <dbReference type="Pfam" id="PF10672"/>
    </source>
</evidence>
<dbReference type="Gene3D" id="2.30.130.10">
    <property type="entry name" value="PUA domain"/>
    <property type="match status" value="1"/>
</dbReference>
<dbReference type="Gene3D" id="3.40.50.150">
    <property type="entry name" value="Vaccinia Virus protein VP39"/>
    <property type="match status" value="1"/>
</dbReference>
<evidence type="ECO:0000256" key="3">
    <source>
        <dbReference type="ARBA" id="ARBA00022552"/>
    </source>
</evidence>
<dbReference type="InterPro" id="IPR029063">
    <property type="entry name" value="SAM-dependent_MTases_sf"/>
</dbReference>
<keyword evidence="4 10" id="KW-0489">Methyltransferase</keyword>
<protein>
    <submittedName>
        <fullName evidence="10">Class I SAM-dependent rRNA methyltransferase</fullName>
    </submittedName>
</protein>
<dbReference type="InterPro" id="IPR015947">
    <property type="entry name" value="PUA-like_sf"/>
</dbReference>
<proteinExistence type="inferred from homology"/>
<dbReference type="AlphaFoldDB" id="A0A9Q3UQL4"/>
<keyword evidence="6" id="KW-0949">S-adenosyl-L-methionine</keyword>
<dbReference type="CDD" id="cd11572">
    <property type="entry name" value="RlmI_M_like"/>
    <property type="match status" value="1"/>
</dbReference>
<evidence type="ECO:0000256" key="7">
    <source>
        <dbReference type="ARBA" id="ARBA00038091"/>
    </source>
</evidence>
<name>A0A9Q3UQL4_9GAMM</name>
<keyword evidence="11" id="KW-1185">Reference proteome</keyword>
<dbReference type="InterPro" id="IPR041532">
    <property type="entry name" value="RlmI-like_PUA"/>
</dbReference>
<feature type="domain" description="S-adenosylmethionine-dependent methyltransferase" evidence="8">
    <location>
        <begin position="177"/>
        <end position="354"/>
    </location>
</feature>
<evidence type="ECO:0000256" key="5">
    <source>
        <dbReference type="ARBA" id="ARBA00022679"/>
    </source>
</evidence>
<dbReference type="EMBL" id="JAJGNA010000020">
    <property type="protein sequence ID" value="MCC4309652.1"/>
    <property type="molecule type" value="Genomic_DNA"/>
</dbReference>
<dbReference type="GO" id="GO:0032259">
    <property type="term" value="P:methylation"/>
    <property type="evidence" value="ECO:0007669"/>
    <property type="project" value="UniProtKB-KW"/>
</dbReference>
<dbReference type="SUPFAM" id="SSF88697">
    <property type="entry name" value="PUA domain-like"/>
    <property type="match status" value="1"/>
</dbReference>
<evidence type="ECO:0000256" key="4">
    <source>
        <dbReference type="ARBA" id="ARBA00022603"/>
    </source>
</evidence>
<gene>
    <name evidence="10" type="ORF">LL252_13840</name>
</gene>
<sequence>MSESTPVLRLRKNEERRLKAGHDWIYANEVDTGETPVKSLPAGAAARVEDARGKPLGRALLSPNSLIIGRLYSRDPEQEPSRSFFKKRIEQALALRETLFPAPGYRLVHGEADGLPGLVVDRYDDTLVLQAGTAGMEAHLDTVVSALDAVLSPTNIVVRNEAGVRELEDLPLYTRALKGDVPESVTLSENGGRFTAPLREGQKTGWFFDHRAARARMAPLARDARVLDVFAYCGGWGVQAALAGAREVTGVDSSGLALDYMHRNAELNGVGDRLRTLEGDAVAAMKELIADGEKFDLVILDPPAFIKRRKDFKNGLAGYHAINELAVRLVKPGGYLISASCSMHLPADKLLDVMRASARHIDRALQIIGQEGQGPDHPVQPAMPETAYLKSWFGRLLFRF</sequence>
<evidence type="ECO:0000259" key="9">
    <source>
        <dbReference type="Pfam" id="PF17785"/>
    </source>
</evidence>
<evidence type="ECO:0000313" key="10">
    <source>
        <dbReference type="EMBL" id="MCC4309652.1"/>
    </source>
</evidence>
<dbReference type="GO" id="GO:0008168">
    <property type="term" value="F:methyltransferase activity"/>
    <property type="evidence" value="ECO:0007669"/>
    <property type="project" value="UniProtKB-KW"/>
</dbReference>
<accession>A0A9Q3UQL4</accession>
<comment type="subcellular location">
    <subcellularLocation>
        <location evidence="1">Cytoplasm</location>
    </subcellularLocation>
</comment>
<reference evidence="10" key="1">
    <citation type="submission" date="2021-10" db="EMBL/GenBank/DDBJ databases">
        <title>The diversity and Nitrogen Metabolism of Culturable Nitrate-Utilizing Bacteria Within the Oxygen Minimum Zone of the Changjiang (Yangtze River)Estuary.</title>
        <authorList>
            <person name="Zhang D."/>
            <person name="Zheng J."/>
            <person name="Liu S."/>
            <person name="He W."/>
        </authorList>
    </citation>
    <scope>NUCLEOTIDE SEQUENCE</scope>
    <source>
        <strain evidence="10">FXH-223</strain>
    </source>
</reference>
<dbReference type="RefSeq" id="WP_228234480.1">
    <property type="nucleotide sequence ID" value="NZ_JAJGNA010000020.1"/>
</dbReference>
<feature type="domain" description="RlmI-like PUA" evidence="9">
    <location>
        <begin position="8"/>
        <end position="74"/>
    </location>
</feature>
<dbReference type="GO" id="GO:0006364">
    <property type="term" value="P:rRNA processing"/>
    <property type="evidence" value="ECO:0007669"/>
    <property type="project" value="UniProtKB-KW"/>
</dbReference>